<dbReference type="InterPro" id="IPR025156">
    <property type="entry name" value="RNase_M5_C"/>
</dbReference>
<keyword evidence="9" id="KW-0460">Magnesium</keyword>
<dbReference type="SUPFAM" id="SSF110455">
    <property type="entry name" value="Toprim domain"/>
    <property type="match status" value="1"/>
</dbReference>
<feature type="domain" description="Toprim" evidence="13">
    <location>
        <begin position="6"/>
        <end position="89"/>
    </location>
</feature>
<dbReference type="Pfam" id="PF01751">
    <property type="entry name" value="Toprim"/>
    <property type="match status" value="1"/>
</dbReference>
<dbReference type="InterPro" id="IPR034141">
    <property type="entry name" value="TOPRIM_RNase_M5-like"/>
</dbReference>
<evidence type="ECO:0000256" key="8">
    <source>
        <dbReference type="ARBA" id="ARBA00022801"/>
    </source>
</evidence>
<gene>
    <name evidence="11" type="primary">rnmV</name>
    <name evidence="14" type="ORF">SAMN02745249_00817</name>
</gene>
<keyword evidence="8 11" id="KW-0378">Hydrolase</keyword>
<organism evidence="14 15">
    <name type="scientific">Atopostipes suicloacalis DSM 15692</name>
    <dbReference type="NCBI Taxonomy" id="1121025"/>
    <lineage>
        <taxon>Bacteria</taxon>
        <taxon>Bacillati</taxon>
        <taxon>Bacillota</taxon>
        <taxon>Bacilli</taxon>
        <taxon>Lactobacillales</taxon>
        <taxon>Carnobacteriaceae</taxon>
        <taxon>Atopostipes</taxon>
    </lineage>
</organism>
<evidence type="ECO:0000256" key="6">
    <source>
        <dbReference type="ARBA" id="ARBA00022730"/>
    </source>
</evidence>
<dbReference type="AlphaFoldDB" id="A0A1M4V3L5"/>
<dbReference type="HAMAP" id="MF_01469">
    <property type="entry name" value="RNase_M5"/>
    <property type="match status" value="1"/>
</dbReference>
<dbReference type="RefSeq" id="WP_073296781.1">
    <property type="nucleotide sequence ID" value="NZ_FQUF01000010.1"/>
</dbReference>
<comment type="subcellular location">
    <subcellularLocation>
        <location evidence="11">Cytoplasm</location>
    </subcellularLocation>
</comment>
<evidence type="ECO:0000313" key="15">
    <source>
        <dbReference type="Proteomes" id="UP000184128"/>
    </source>
</evidence>
<evidence type="ECO:0000256" key="1">
    <source>
        <dbReference type="ARBA" id="ARBA00022490"/>
    </source>
</evidence>
<dbReference type="FunFam" id="3.40.1360.10:FF:000006">
    <property type="entry name" value="Ribonuclease M5"/>
    <property type="match status" value="1"/>
</dbReference>
<comment type="similarity">
    <text evidence="11">Belongs to the ribonuclease M5 family.</text>
</comment>
<dbReference type="InterPro" id="IPR004466">
    <property type="entry name" value="RNase_M5"/>
</dbReference>
<evidence type="ECO:0000259" key="13">
    <source>
        <dbReference type="PROSITE" id="PS50880"/>
    </source>
</evidence>
<dbReference type="PANTHER" id="PTHR39156">
    <property type="entry name" value="RIBONUCLEASE M5"/>
    <property type="match status" value="1"/>
</dbReference>
<dbReference type="GO" id="GO:0019843">
    <property type="term" value="F:rRNA binding"/>
    <property type="evidence" value="ECO:0007669"/>
    <property type="project" value="UniProtKB-KW"/>
</dbReference>
<evidence type="ECO:0000313" key="14">
    <source>
        <dbReference type="EMBL" id="SHE63502.1"/>
    </source>
</evidence>
<dbReference type="GO" id="GO:0043822">
    <property type="term" value="F:ribonuclease M5 activity"/>
    <property type="evidence" value="ECO:0007669"/>
    <property type="project" value="UniProtKB-UniRule"/>
</dbReference>
<evidence type="ECO:0000256" key="7">
    <source>
        <dbReference type="ARBA" id="ARBA00022759"/>
    </source>
</evidence>
<keyword evidence="3 11" id="KW-0698">rRNA processing</keyword>
<dbReference type="InterPro" id="IPR006171">
    <property type="entry name" value="TOPRIM_dom"/>
</dbReference>
<keyword evidence="1 11" id="KW-0963">Cytoplasm</keyword>
<name>A0A1M4V3L5_9LACT</name>
<keyword evidence="15" id="KW-1185">Reference proteome</keyword>
<dbReference type="SMART" id="SM00493">
    <property type="entry name" value="TOPRIM"/>
    <property type="match status" value="1"/>
</dbReference>
<protein>
    <recommendedName>
        <fullName evidence="11 12">Ribonuclease M5</fullName>
        <ecNumber evidence="11 12">3.1.26.8</ecNumber>
    </recommendedName>
    <alternativeName>
        <fullName evidence="11">RNase M5</fullName>
    </alternativeName>
    <alternativeName>
        <fullName evidence="11">Ribosomal RNA terminal maturase M5</fullName>
    </alternativeName>
</protein>
<dbReference type="STRING" id="1121025.SAMN02745249_00817"/>
<evidence type="ECO:0000256" key="4">
    <source>
        <dbReference type="ARBA" id="ARBA00022722"/>
    </source>
</evidence>
<evidence type="ECO:0000256" key="9">
    <source>
        <dbReference type="ARBA" id="ARBA00022842"/>
    </source>
</evidence>
<keyword evidence="10 11" id="KW-0694">RNA-binding</keyword>
<evidence type="ECO:0000256" key="12">
    <source>
        <dbReference type="NCBIfam" id="TIGR00334"/>
    </source>
</evidence>
<sequence length="188" mass="20937">MKPKIKEIIVVEGKKDTERIQLAVDADTIETQGLALEDDTLALIEHAQKTRGVIVFTDPDYPGETIRKKISREIPGVKHAFIIPAEGVPRHRGTLGIEHASVETIRHALKGLYNISDETEPTVSKTFLREMGLTAGRQAKALRIQLGEALRIGYTNGKQLQKRLTMFGITEEEVAITMKKIKEEGIND</sequence>
<dbReference type="EMBL" id="FQUF01000010">
    <property type="protein sequence ID" value="SHE63502.1"/>
    <property type="molecule type" value="Genomic_DNA"/>
</dbReference>
<dbReference type="PROSITE" id="PS50880">
    <property type="entry name" value="TOPRIM"/>
    <property type="match status" value="1"/>
</dbReference>
<reference evidence="14 15" key="1">
    <citation type="submission" date="2016-11" db="EMBL/GenBank/DDBJ databases">
        <authorList>
            <person name="Jaros S."/>
            <person name="Januszkiewicz K."/>
            <person name="Wedrychowicz H."/>
        </authorList>
    </citation>
    <scope>NUCLEOTIDE SEQUENCE [LARGE SCALE GENOMIC DNA]</scope>
    <source>
        <strain evidence="14 15">DSM 15692</strain>
    </source>
</reference>
<keyword evidence="2 11" id="KW-0690">Ribosome biogenesis</keyword>
<evidence type="ECO:0000256" key="5">
    <source>
        <dbReference type="ARBA" id="ARBA00022723"/>
    </source>
</evidence>
<dbReference type="GO" id="GO:0006364">
    <property type="term" value="P:rRNA processing"/>
    <property type="evidence" value="ECO:0007669"/>
    <property type="project" value="UniProtKB-UniRule"/>
</dbReference>
<dbReference type="Pfam" id="PF13331">
    <property type="entry name" value="DUF4093"/>
    <property type="match status" value="1"/>
</dbReference>
<evidence type="ECO:0000256" key="2">
    <source>
        <dbReference type="ARBA" id="ARBA00022517"/>
    </source>
</evidence>
<dbReference type="GO" id="GO:0046872">
    <property type="term" value="F:metal ion binding"/>
    <property type="evidence" value="ECO:0007669"/>
    <property type="project" value="UniProtKB-KW"/>
</dbReference>
<keyword evidence="7 11" id="KW-0255">Endonuclease</keyword>
<evidence type="ECO:0000256" key="10">
    <source>
        <dbReference type="ARBA" id="ARBA00022884"/>
    </source>
</evidence>
<accession>A0A1M4V3L5</accession>
<comment type="catalytic activity">
    <reaction evidence="11">
        <text>Endonucleolytic cleavage of RNA, removing 21 and 42 nucleotides, respectively, from the 5'- and 3'-termini of a 5S-rRNA precursor.</text>
        <dbReference type="EC" id="3.1.26.8"/>
    </reaction>
</comment>
<proteinExistence type="inferred from homology"/>
<keyword evidence="4 11" id="KW-0540">Nuclease</keyword>
<dbReference type="Proteomes" id="UP000184128">
    <property type="component" value="Unassembled WGS sequence"/>
</dbReference>
<dbReference type="EC" id="3.1.26.8" evidence="11 12"/>
<dbReference type="OrthoDB" id="9791329at2"/>
<dbReference type="Gene3D" id="3.40.1360.10">
    <property type="match status" value="1"/>
</dbReference>
<comment type="function">
    <text evidence="11">Required for correct processing of both the 5' and 3' ends of 5S rRNA precursor. Cleaves both sides of a double-stranded region yielding mature 5S rRNA in one step.</text>
</comment>
<keyword evidence="5" id="KW-0479">Metal-binding</keyword>
<evidence type="ECO:0000256" key="11">
    <source>
        <dbReference type="HAMAP-Rule" id="MF_01469"/>
    </source>
</evidence>
<dbReference type="PANTHER" id="PTHR39156:SF1">
    <property type="entry name" value="RIBONUCLEASE M5"/>
    <property type="match status" value="1"/>
</dbReference>
<dbReference type="CDD" id="cd01027">
    <property type="entry name" value="TOPRIM_RNase_M5_like"/>
    <property type="match status" value="1"/>
</dbReference>
<dbReference type="NCBIfam" id="TIGR00334">
    <property type="entry name" value="5S_RNA_mat_M5"/>
    <property type="match status" value="1"/>
</dbReference>
<evidence type="ECO:0000256" key="3">
    <source>
        <dbReference type="ARBA" id="ARBA00022552"/>
    </source>
</evidence>
<dbReference type="GO" id="GO:0005737">
    <property type="term" value="C:cytoplasm"/>
    <property type="evidence" value="ECO:0007669"/>
    <property type="project" value="UniProtKB-SubCell"/>
</dbReference>
<keyword evidence="6 11" id="KW-0699">rRNA-binding</keyword>